<dbReference type="InterPro" id="IPR058240">
    <property type="entry name" value="rSAM_sf"/>
</dbReference>
<name>A0ABQ0AX02_9FIRM</name>
<evidence type="ECO:0000256" key="4">
    <source>
        <dbReference type="ARBA" id="ARBA00023014"/>
    </source>
</evidence>
<keyword evidence="3" id="KW-0408">Iron</keyword>
<accession>A0ABQ0AX02</accession>
<dbReference type="InterPro" id="IPR007197">
    <property type="entry name" value="rSAM"/>
</dbReference>
<comment type="caution">
    <text evidence="6">The sequence shown here is derived from an EMBL/GenBank/DDBJ whole genome shotgun (WGS) entry which is preliminary data.</text>
</comment>
<dbReference type="EMBL" id="BAABXL010000001">
    <property type="protein sequence ID" value="GAA6268563.1"/>
    <property type="molecule type" value="Genomic_DNA"/>
</dbReference>
<keyword evidence="2" id="KW-0479">Metal-binding</keyword>
<dbReference type="Pfam" id="PF04055">
    <property type="entry name" value="Radical_SAM"/>
    <property type="match status" value="1"/>
</dbReference>
<evidence type="ECO:0000259" key="5">
    <source>
        <dbReference type="PROSITE" id="PS51918"/>
    </source>
</evidence>
<protein>
    <recommendedName>
        <fullName evidence="5">Radical SAM core domain-containing protein</fullName>
    </recommendedName>
</protein>
<dbReference type="RefSeq" id="WP_390469588.1">
    <property type="nucleotide sequence ID" value="NZ_BAABXL010000001.1"/>
</dbReference>
<dbReference type="Gene3D" id="3.20.20.70">
    <property type="entry name" value="Aldolase class I"/>
    <property type="match status" value="1"/>
</dbReference>
<dbReference type="SUPFAM" id="SSF102114">
    <property type="entry name" value="Radical SAM enzymes"/>
    <property type="match status" value="1"/>
</dbReference>
<keyword evidence="7" id="KW-1185">Reference proteome</keyword>
<sequence length="249" mass="28037">MGGGGSSKIHVLAISPSYPCQLSCKYCAVPGNAREIEKNREAVCQAKKLDIAQMMRVLEEKDVLDLKEPIQLSAGEITILSNKKEILDSLSKYPVQVFSNCVLYDAQISEMISRKDGSFLNVSVDAGTRETYREVKGLDAYDRVLSHIRRYAQEGAVIEIKYILMPENCDRENIDGFLAFCKEISPRALMISGDLNVDHTNLPAKIIDGVIYMARQAERYGIPYRIMPYFGDKNMERIQEELNVTGEIK</sequence>
<organism evidence="6 7">
    <name type="scientific">Enterocloster alcoholdehydrogenati</name>
    <dbReference type="NCBI Taxonomy" id="2547410"/>
    <lineage>
        <taxon>Bacteria</taxon>
        <taxon>Bacillati</taxon>
        <taxon>Bacillota</taxon>
        <taxon>Clostridia</taxon>
        <taxon>Lachnospirales</taxon>
        <taxon>Lachnospiraceae</taxon>
        <taxon>Enterocloster</taxon>
    </lineage>
</organism>
<dbReference type="InterPro" id="IPR013785">
    <property type="entry name" value="Aldolase_TIM"/>
</dbReference>
<proteinExistence type="predicted"/>
<reference evidence="6 7" key="1">
    <citation type="submission" date="2024-04" db="EMBL/GenBank/DDBJ databases">
        <title>Defined microbial consortia suppress multidrug-resistant proinflammatory Enterobacteriaceae via ecological control.</title>
        <authorList>
            <person name="Furuichi M."/>
            <person name="Kawaguchi T."/>
            <person name="Pust M."/>
            <person name="Yasuma K."/>
            <person name="Plichta D."/>
            <person name="Hasegawa N."/>
            <person name="Ohya T."/>
            <person name="Bhattarai S."/>
            <person name="Sasajima S."/>
            <person name="Aoto Y."/>
            <person name="Tuganbaev T."/>
            <person name="Yaginuma M."/>
            <person name="Ueda M."/>
            <person name="Okahashi N."/>
            <person name="Amafuji K."/>
            <person name="Kiridooshi Y."/>
            <person name="Sugita K."/>
            <person name="Strazar M."/>
            <person name="Skelly A."/>
            <person name="Suda W."/>
            <person name="Hattori M."/>
            <person name="Nakamoto N."/>
            <person name="Caballero S."/>
            <person name="Norman J."/>
            <person name="Olle B."/>
            <person name="Tanoue T."/>
            <person name="Arita M."/>
            <person name="Bucci V."/>
            <person name="Atarashi K."/>
            <person name="Xavier R."/>
            <person name="Honda K."/>
        </authorList>
    </citation>
    <scope>NUCLEOTIDE SEQUENCE [LARGE SCALE GENOMIC DNA]</scope>
    <source>
        <strain evidence="7">f13</strain>
    </source>
</reference>
<dbReference type="SFLD" id="SFLDG01067">
    <property type="entry name" value="SPASM/twitch_domain_containing"/>
    <property type="match status" value="1"/>
</dbReference>
<evidence type="ECO:0000313" key="7">
    <source>
        <dbReference type="Proteomes" id="UP001600894"/>
    </source>
</evidence>
<dbReference type="CDD" id="cd01335">
    <property type="entry name" value="Radical_SAM"/>
    <property type="match status" value="1"/>
</dbReference>
<dbReference type="PANTHER" id="PTHR11228">
    <property type="entry name" value="RADICAL SAM DOMAIN PROTEIN"/>
    <property type="match status" value="1"/>
</dbReference>
<dbReference type="PROSITE" id="PS51918">
    <property type="entry name" value="RADICAL_SAM"/>
    <property type="match status" value="1"/>
</dbReference>
<dbReference type="InterPro" id="IPR050377">
    <property type="entry name" value="Radical_SAM_PqqE_MftC-like"/>
</dbReference>
<dbReference type="Proteomes" id="UP001600894">
    <property type="component" value="Unassembled WGS sequence"/>
</dbReference>
<evidence type="ECO:0000256" key="1">
    <source>
        <dbReference type="ARBA" id="ARBA00022691"/>
    </source>
</evidence>
<keyword evidence="1" id="KW-0949">S-adenosyl-L-methionine</keyword>
<gene>
    <name evidence="6" type="ORF">F130042H8_16230</name>
</gene>
<evidence type="ECO:0000313" key="6">
    <source>
        <dbReference type="EMBL" id="GAA6268563.1"/>
    </source>
</evidence>
<dbReference type="PANTHER" id="PTHR11228:SF7">
    <property type="entry name" value="PQQA PEPTIDE CYCLASE"/>
    <property type="match status" value="1"/>
</dbReference>
<evidence type="ECO:0000256" key="3">
    <source>
        <dbReference type="ARBA" id="ARBA00023004"/>
    </source>
</evidence>
<evidence type="ECO:0000256" key="2">
    <source>
        <dbReference type="ARBA" id="ARBA00022723"/>
    </source>
</evidence>
<dbReference type="SFLD" id="SFLDS00029">
    <property type="entry name" value="Radical_SAM"/>
    <property type="match status" value="1"/>
</dbReference>
<keyword evidence="4" id="KW-0411">Iron-sulfur</keyword>
<feature type="domain" description="Radical SAM core" evidence="5">
    <location>
        <begin position="6"/>
        <end position="233"/>
    </location>
</feature>